<sequence length="286" mass="30962">MEEAYKPIAVSIVGNLLLAALKIAVGIISSSIALISDGIHSLSDLVTSVIGFVGIRISKKPPDSTHPFGHSRFEPLFAFFMGELLLLAAYEIGRDSLERIIRGVPIEVTPVMIGVALISILLKEAMTQYTLAVGKRLNNSILIADAYHHRSDVLSTVAVLIGLILEKGGMAWGDGVAGVIVSLFIAKVAIEIILENVHYLTGKAPPLEVCKKIEEAALSVPNVLGVHDLRAHYVGSRLHVELHIEVPPMMTLKEAHDISEEVKKKIERLPEVEVAFVHVDIKGVTT</sequence>
<keyword evidence="11" id="KW-1185">Reference proteome</keyword>
<keyword evidence="5 7" id="KW-1133">Transmembrane helix</keyword>
<dbReference type="SUPFAM" id="SSF160240">
    <property type="entry name" value="Cation efflux protein cytoplasmic domain-like"/>
    <property type="match status" value="1"/>
</dbReference>
<dbReference type="FunFam" id="1.20.1510.10:FF:000006">
    <property type="entry name" value="Divalent cation efflux transporter"/>
    <property type="match status" value="1"/>
</dbReference>
<dbReference type="OrthoDB" id="8907at2157"/>
<dbReference type="RefSeq" id="WP_013905077.1">
    <property type="nucleotide sequence ID" value="NC_015680.1"/>
</dbReference>
<evidence type="ECO:0000256" key="5">
    <source>
        <dbReference type="ARBA" id="ARBA00022989"/>
    </source>
</evidence>
<dbReference type="Pfam" id="PF16916">
    <property type="entry name" value="ZT_dimer"/>
    <property type="match status" value="1"/>
</dbReference>
<evidence type="ECO:0000259" key="8">
    <source>
        <dbReference type="Pfam" id="PF01545"/>
    </source>
</evidence>
<accession>F8AGP5</accession>
<dbReference type="GO" id="GO:0016020">
    <property type="term" value="C:membrane"/>
    <property type="evidence" value="ECO:0007669"/>
    <property type="project" value="UniProtKB-SubCell"/>
</dbReference>
<dbReference type="InterPro" id="IPR002524">
    <property type="entry name" value="Cation_efflux"/>
</dbReference>
<comment type="similarity">
    <text evidence="2">Belongs to the cation diffusion facilitator (CDF) transporter (TC 2.A.4) family.</text>
</comment>
<evidence type="ECO:0000313" key="11">
    <source>
        <dbReference type="Proteomes" id="UP000008386"/>
    </source>
</evidence>
<proteinExistence type="inferred from homology"/>
<reference evidence="10 11" key="1">
    <citation type="journal article" date="2011" name="J. Bacteriol.">
        <title>Complete genome sequence of the obligate piezophilic hyperthermophilic archaeon Pyrococcus yayanosii CH1.</title>
        <authorList>
            <person name="Jun X."/>
            <person name="Lupeng L."/>
            <person name="Minjuan X."/>
            <person name="Oger P."/>
            <person name="Fengping W."/>
            <person name="Jebbar M."/>
            <person name="Xiang X."/>
        </authorList>
    </citation>
    <scope>NUCLEOTIDE SEQUENCE [LARGE SCALE GENOMIC DNA]</scope>
    <source>
        <strain evidence="11">CH1 / JCM 16557</strain>
    </source>
</reference>
<dbReference type="NCBIfam" id="TIGR01297">
    <property type="entry name" value="CDF"/>
    <property type="match status" value="1"/>
</dbReference>
<dbReference type="SUPFAM" id="SSF161111">
    <property type="entry name" value="Cation efflux protein transmembrane domain-like"/>
    <property type="match status" value="1"/>
</dbReference>
<evidence type="ECO:0000256" key="6">
    <source>
        <dbReference type="ARBA" id="ARBA00023136"/>
    </source>
</evidence>
<keyword evidence="4 7" id="KW-0812">Transmembrane</keyword>
<dbReference type="Proteomes" id="UP000008386">
    <property type="component" value="Chromosome"/>
</dbReference>
<protein>
    <submittedName>
        <fullName evidence="10">Cobalt/zinc/cadmium cation efflux pump protein</fullName>
    </submittedName>
</protein>
<dbReference type="InterPro" id="IPR036837">
    <property type="entry name" value="Cation_efflux_CTD_sf"/>
</dbReference>
<feature type="transmembrane region" description="Helical" evidence="7">
    <location>
        <begin position="104"/>
        <end position="122"/>
    </location>
</feature>
<evidence type="ECO:0000256" key="3">
    <source>
        <dbReference type="ARBA" id="ARBA00022448"/>
    </source>
</evidence>
<evidence type="ECO:0000256" key="2">
    <source>
        <dbReference type="ARBA" id="ARBA00008114"/>
    </source>
</evidence>
<dbReference type="HOGENOM" id="CLU_013430_3_3_2"/>
<organism evidence="10 11">
    <name type="scientific">Pyrococcus yayanosii (strain CH1 / JCM 16557)</name>
    <dbReference type="NCBI Taxonomy" id="529709"/>
    <lineage>
        <taxon>Archaea</taxon>
        <taxon>Methanobacteriati</taxon>
        <taxon>Methanobacteriota</taxon>
        <taxon>Thermococci</taxon>
        <taxon>Thermococcales</taxon>
        <taxon>Thermococcaceae</taxon>
        <taxon>Pyrococcus</taxon>
    </lineage>
</organism>
<dbReference type="KEGG" id="pya:PYCH_03220"/>
<dbReference type="InterPro" id="IPR027470">
    <property type="entry name" value="Cation_efflux_CTD"/>
</dbReference>
<dbReference type="eggNOG" id="arCOG01474">
    <property type="taxonomic scope" value="Archaea"/>
</dbReference>
<dbReference type="InterPro" id="IPR027469">
    <property type="entry name" value="Cation_efflux_TMD_sf"/>
</dbReference>
<dbReference type="InterPro" id="IPR050291">
    <property type="entry name" value="CDF_Transporter"/>
</dbReference>
<dbReference type="PANTHER" id="PTHR43840:SF15">
    <property type="entry name" value="MITOCHONDRIAL METAL TRANSPORTER 1-RELATED"/>
    <property type="match status" value="1"/>
</dbReference>
<feature type="domain" description="Cation efflux protein transmembrane" evidence="8">
    <location>
        <begin position="9"/>
        <end position="200"/>
    </location>
</feature>
<evidence type="ECO:0000256" key="4">
    <source>
        <dbReference type="ARBA" id="ARBA00022692"/>
    </source>
</evidence>
<dbReference type="Gene3D" id="3.30.70.1350">
    <property type="entry name" value="Cation efflux protein, cytoplasmic domain"/>
    <property type="match status" value="1"/>
</dbReference>
<keyword evidence="6 7" id="KW-0472">Membrane</keyword>
<dbReference type="GO" id="GO:0008324">
    <property type="term" value="F:monoatomic cation transmembrane transporter activity"/>
    <property type="evidence" value="ECO:0007669"/>
    <property type="project" value="InterPro"/>
</dbReference>
<dbReference type="EMBL" id="CP002779">
    <property type="protein sequence ID" value="AEH24019.1"/>
    <property type="molecule type" value="Genomic_DNA"/>
</dbReference>
<feature type="transmembrane region" description="Helical" evidence="7">
    <location>
        <begin position="76"/>
        <end position="92"/>
    </location>
</feature>
<evidence type="ECO:0000256" key="1">
    <source>
        <dbReference type="ARBA" id="ARBA00004141"/>
    </source>
</evidence>
<dbReference type="Pfam" id="PF01545">
    <property type="entry name" value="Cation_efflux"/>
    <property type="match status" value="1"/>
</dbReference>
<feature type="transmembrane region" description="Helical" evidence="7">
    <location>
        <begin position="175"/>
        <end position="194"/>
    </location>
</feature>
<feature type="transmembrane region" description="Helical" evidence="7">
    <location>
        <begin position="12"/>
        <end position="35"/>
    </location>
</feature>
<evidence type="ECO:0000259" key="9">
    <source>
        <dbReference type="Pfam" id="PF16916"/>
    </source>
</evidence>
<dbReference type="Gene3D" id="1.20.1510.10">
    <property type="entry name" value="Cation efflux protein transmembrane domain"/>
    <property type="match status" value="1"/>
</dbReference>
<evidence type="ECO:0000313" key="10">
    <source>
        <dbReference type="EMBL" id="AEH24019.1"/>
    </source>
</evidence>
<comment type="subcellular location">
    <subcellularLocation>
        <location evidence="1">Membrane</location>
        <topology evidence="1">Multi-pass membrane protein</topology>
    </subcellularLocation>
</comment>
<gene>
    <name evidence="10" type="ordered locus">PYCH_03220</name>
</gene>
<name>F8AGP5_PYRYC</name>
<feature type="domain" description="Cation efflux protein cytoplasmic" evidence="9">
    <location>
        <begin position="205"/>
        <end position="280"/>
    </location>
</feature>
<dbReference type="AlphaFoldDB" id="F8AGP5"/>
<evidence type="ECO:0000256" key="7">
    <source>
        <dbReference type="SAM" id="Phobius"/>
    </source>
</evidence>
<dbReference type="GeneID" id="10836899"/>
<keyword evidence="3" id="KW-0813">Transport</keyword>
<dbReference type="PANTHER" id="PTHR43840">
    <property type="entry name" value="MITOCHONDRIAL METAL TRANSPORTER 1-RELATED"/>
    <property type="match status" value="1"/>
</dbReference>
<dbReference type="InterPro" id="IPR058533">
    <property type="entry name" value="Cation_efflux_TM"/>
</dbReference>